<dbReference type="GeneID" id="14920260"/>
<protein>
    <submittedName>
        <fullName evidence="1">Uncharacterized protein</fullName>
    </submittedName>
</protein>
<dbReference type="Proteomes" id="UP000011083">
    <property type="component" value="Unassembled WGS sequence"/>
</dbReference>
<accession>L8H2K5</accession>
<keyword evidence="2" id="KW-1185">Reference proteome</keyword>
<dbReference type="KEGG" id="acan:ACA1_267570"/>
<sequence>MYYKNKLFFNDIKESRLRWVLVAPQNAASIMRLVKEAFHHKNNIKIMISHDPDTGMRGWVPFTAPAQAAPRCLRRGRKISSSVTLPIIIPA</sequence>
<gene>
    <name evidence="1" type="ORF">ACA1_267570</name>
</gene>
<dbReference type="EMBL" id="KB007933">
    <property type="protein sequence ID" value="ELR19477.1"/>
    <property type="molecule type" value="Genomic_DNA"/>
</dbReference>
<evidence type="ECO:0000313" key="1">
    <source>
        <dbReference type="EMBL" id="ELR19477.1"/>
    </source>
</evidence>
<evidence type="ECO:0000313" key="2">
    <source>
        <dbReference type="Proteomes" id="UP000011083"/>
    </source>
</evidence>
<dbReference type="RefSeq" id="XP_004341563.1">
    <property type="nucleotide sequence ID" value="XM_004341515.1"/>
</dbReference>
<organism evidence="1 2">
    <name type="scientific">Acanthamoeba castellanii (strain ATCC 30010 / Neff)</name>
    <dbReference type="NCBI Taxonomy" id="1257118"/>
    <lineage>
        <taxon>Eukaryota</taxon>
        <taxon>Amoebozoa</taxon>
        <taxon>Discosea</taxon>
        <taxon>Longamoebia</taxon>
        <taxon>Centramoebida</taxon>
        <taxon>Acanthamoebidae</taxon>
        <taxon>Acanthamoeba</taxon>
    </lineage>
</organism>
<reference evidence="1 2" key="1">
    <citation type="journal article" date="2013" name="Genome Biol.">
        <title>Genome of Acanthamoeba castellanii highlights extensive lateral gene transfer and early evolution of tyrosine kinase signaling.</title>
        <authorList>
            <person name="Clarke M."/>
            <person name="Lohan A.J."/>
            <person name="Liu B."/>
            <person name="Lagkouvardos I."/>
            <person name="Roy S."/>
            <person name="Zafar N."/>
            <person name="Bertelli C."/>
            <person name="Schilde C."/>
            <person name="Kianianmomeni A."/>
            <person name="Burglin T.R."/>
            <person name="Frech C."/>
            <person name="Turcotte B."/>
            <person name="Kopec K.O."/>
            <person name="Synnott J.M."/>
            <person name="Choo C."/>
            <person name="Paponov I."/>
            <person name="Finkler A."/>
            <person name="Soon Heng Tan C."/>
            <person name="Hutchins A.P."/>
            <person name="Weinmeier T."/>
            <person name="Rattei T."/>
            <person name="Chu J.S."/>
            <person name="Gimenez G."/>
            <person name="Irimia M."/>
            <person name="Rigden D.J."/>
            <person name="Fitzpatrick D.A."/>
            <person name="Lorenzo-Morales J."/>
            <person name="Bateman A."/>
            <person name="Chiu C.H."/>
            <person name="Tang P."/>
            <person name="Hegemann P."/>
            <person name="Fromm H."/>
            <person name="Raoult D."/>
            <person name="Greub G."/>
            <person name="Miranda-Saavedra D."/>
            <person name="Chen N."/>
            <person name="Nash P."/>
            <person name="Ginger M.L."/>
            <person name="Horn M."/>
            <person name="Schaap P."/>
            <person name="Caler L."/>
            <person name="Loftus B."/>
        </authorList>
    </citation>
    <scope>NUCLEOTIDE SEQUENCE [LARGE SCALE GENOMIC DNA]</scope>
    <source>
        <strain evidence="1 2">Neff</strain>
    </source>
</reference>
<name>L8H2K5_ACACF</name>
<dbReference type="VEuPathDB" id="AmoebaDB:ACA1_267570"/>
<proteinExistence type="predicted"/>
<dbReference type="AlphaFoldDB" id="L8H2K5"/>